<sequence>MKTTHAVSALALVGNAAAFWRMPCRSRTGLGRIDPIVDPGTISSHVHAIHGGKNFGFNTTSDDLVDSSCTSCAVTQDRSAYWTPALYFQYHNGTTVLVEQVGGMLAYYLYYLEKVKAFPHGFQMVAGKNNLRHFDGPIPDVELSLWPTDASNQTWLGQRALGFNCLNYGRAPEASLYRHSFPKKDYMDANCVDGMRLELAFPSCWNGELSSEDHSSHVAYPSLVKEGNCPDTHPEHLPFLFYETIWDTYAFAGEDGIFVLSPGDPDGAGYHGDFMMGWESEKFLQDALDNCTSPSGEISDCPMFDIQHDDLAAQCTFDVPEELSNDNCHGPRQGLPVNVPIQFGPNPATKFTVAGQDGAATQGPPSYSGPPSTWATEPESQTYSAADPHSTSTALGGIVVAMKSSDSDDEASITAAPSITSSSSGAVATSYITQGDEVVELVIEEVDVTVTATATAVPDSGMKHKRHLEHHLRHNHVRH</sequence>
<dbReference type="InterPro" id="IPR018535">
    <property type="entry name" value="DUF1996"/>
</dbReference>
<organism evidence="4 5">
    <name type="scientific">Polychaeton citri CBS 116435</name>
    <dbReference type="NCBI Taxonomy" id="1314669"/>
    <lineage>
        <taxon>Eukaryota</taxon>
        <taxon>Fungi</taxon>
        <taxon>Dikarya</taxon>
        <taxon>Ascomycota</taxon>
        <taxon>Pezizomycotina</taxon>
        <taxon>Dothideomycetes</taxon>
        <taxon>Dothideomycetidae</taxon>
        <taxon>Capnodiales</taxon>
        <taxon>Capnodiaceae</taxon>
        <taxon>Polychaeton</taxon>
    </lineage>
</organism>
<gene>
    <name evidence="4" type="ORF">K431DRAFT_333967</name>
</gene>
<dbReference type="Proteomes" id="UP000799441">
    <property type="component" value="Unassembled WGS sequence"/>
</dbReference>
<dbReference type="EMBL" id="MU003842">
    <property type="protein sequence ID" value="KAF2717495.1"/>
    <property type="molecule type" value="Genomic_DNA"/>
</dbReference>
<reference evidence="4" key="1">
    <citation type="journal article" date="2020" name="Stud. Mycol.">
        <title>101 Dothideomycetes genomes: a test case for predicting lifestyles and emergence of pathogens.</title>
        <authorList>
            <person name="Haridas S."/>
            <person name="Albert R."/>
            <person name="Binder M."/>
            <person name="Bloem J."/>
            <person name="Labutti K."/>
            <person name="Salamov A."/>
            <person name="Andreopoulos B."/>
            <person name="Baker S."/>
            <person name="Barry K."/>
            <person name="Bills G."/>
            <person name="Bluhm B."/>
            <person name="Cannon C."/>
            <person name="Castanera R."/>
            <person name="Culley D."/>
            <person name="Daum C."/>
            <person name="Ezra D."/>
            <person name="Gonzalez J."/>
            <person name="Henrissat B."/>
            <person name="Kuo A."/>
            <person name="Liang C."/>
            <person name="Lipzen A."/>
            <person name="Lutzoni F."/>
            <person name="Magnuson J."/>
            <person name="Mondo S."/>
            <person name="Nolan M."/>
            <person name="Ohm R."/>
            <person name="Pangilinan J."/>
            <person name="Park H.-J."/>
            <person name="Ramirez L."/>
            <person name="Alfaro M."/>
            <person name="Sun H."/>
            <person name="Tritt A."/>
            <person name="Yoshinaga Y."/>
            <person name="Zwiers L.-H."/>
            <person name="Turgeon B."/>
            <person name="Goodwin S."/>
            <person name="Spatafora J."/>
            <person name="Crous P."/>
            <person name="Grigoriev I."/>
        </authorList>
    </citation>
    <scope>NUCLEOTIDE SEQUENCE</scope>
    <source>
        <strain evidence="4">CBS 116435</strain>
    </source>
</reference>
<keyword evidence="5" id="KW-1185">Reference proteome</keyword>
<proteinExistence type="predicted"/>
<dbReference type="PANTHER" id="PTHR43662:SF7">
    <property type="entry name" value="DUF1996 DOMAIN-CONTAINING PROTEIN"/>
    <property type="match status" value="1"/>
</dbReference>
<protein>
    <recommendedName>
        <fullName evidence="3">DUF1996 domain-containing protein</fullName>
    </recommendedName>
</protein>
<keyword evidence="2" id="KW-0732">Signal</keyword>
<feature type="domain" description="DUF1996" evidence="3">
    <location>
        <begin position="34"/>
        <end position="278"/>
    </location>
</feature>
<evidence type="ECO:0000313" key="5">
    <source>
        <dbReference type="Proteomes" id="UP000799441"/>
    </source>
</evidence>
<feature type="signal peptide" evidence="2">
    <location>
        <begin position="1"/>
        <end position="18"/>
    </location>
</feature>
<dbReference type="AlphaFoldDB" id="A0A9P4UM06"/>
<evidence type="ECO:0000256" key="2">
    <source>
        <dbReference type="SAM" id="SignalP"/>
    </source>
</evidence>
<dbReference type="PANTHER" id="PTHR43662">
    <property type="match status" value="1"/>
</dbReference>
<evidence type="ECO:0000313" key="4">
    <source>
        <dbReference type="EMBL" id="KAF2717495.1"/>
    </source>
</evidence>
<dbReference type="OrthoDB" id="74764at2759"/>
<feature type="chain" id="PRO_5040285205" description="DUF1996 domain-containing protein" evidence="2">
    <location>
        <begin position="19"/>
        <end position="479"/>
    </location>
</feature>
<comment type="caution">
    <text evidence="4">The sequence shown here is derived from an EMBL/GenBank/DDBJ whole genome shotgun (WGS) entry which is preliminary data.</text>
</comment>
<dbReference type="Pfam" id="PF09362">
    <property type="entry name" value="DUF1996"/>
    <property type="match status" value="1"/>
</dbReference>
<feature type="region of interest" description="Disordered" evidence="1">
    <location>
        <begin position="355"/>
        <end position="389"/>
    </location>
</feature>
<name>A0A9P4UM06_9PEZI</name>
<evidence type="ECO:0000259" key="3">
    <source>
        <dbReference type="Pfam" id="PF09362"/>
    </source>
</evidence>
<evidence type="ECO:0000256" key="1">
    <source>
        <dbReference type="SAM" id="MobiDB-lite"/>
    </source>
</evidence>
<feature type="compositionally biased region" description="Polar residues" evidence="1">
    <location>
        <begin position="363"/>
        <end position="389"/>
    </location>
</feature>
<accession>A0A9P4UM06</accession>